<protein>
    <submittedName>
        <fullName evidence="1">Uncharacterized protein</fullName>
    </submittedName>
</protein>
<organism evidence="1">
    <name type="scientific">marine sediment metagenome</name>
    <dbReference type="NCBI Taxonomy" id="412755"/>
    <lineage>
        <taxon>unclassified sequences</taxon>
        <taxon>metagenomes</taxon>
        <taxon>ecological metagenomes</taxon>
    </lineage>
</organism>
<reference evidence="1" key="1">
    <citation type="journal article" date="2015" name="Nature">
        <title>Complex archaea that bridge the gap between prokaryotes and eukaryotes.</title>
        <authorList>
            <person name="Spang A."/>
            <person name="Saw J.H."/>
            <person name="Jorgensen S.L."/>
            <person name="Zaremba-Niedzwiedzka K."/>
            <person name="Martijn J."/>
            <person name="Lind A.E."/>
            <person name="van Eijk R."/>
            <person name="Schleper C."/>
            <person name="Guy L."/>
            <person name="Ettema T.J."/>
        </authorList>
    </citation>
    <scope>NUCLEOTIDE SEQUENCE</scope>
</reference>
<sequence length="67" mass="7576">MEIEQIVNEDFYVWVAPDGNMQLTLLAPDETTCEAVAKLFHKSGIGQSPHQMRLKGYDIKKVKVTIV</sequence>
<gene>
    <name evidence="1" type="ORF">LCGC14_0388310</name>
</gene>
<evidence type="ECO:0000313" key="1">
    <source>
        <dbReference type="EMBL" id="KKN74629.1"/>
    </source>
</evidence>
<dbReference type="EMBL" id="LAZR01000322">
    <property type="protein sequence ID" value="KKN74629.1"/>
    <property type="molecule type" value="Genomic_DNA"/>
</dbReference>
<name>A0A0F9T5W4_9ZZZZ</name>
<dbReference type="AlphaFoldDB" id="A0A0F9T5W4"/>
<comment type="caution">
    <text evidence="1">The sequence shown here is derived from an EMBL/GenBank/DDBJ whole genome shotgun (WGS) entry which is preliminary data.</text>
</comment>
<proteinExistence type="predicted"/>
<accession>A0A0F9T5W4</accession>